<reference evidence="1 2" key="1">
    <citation type="submission" date="2019-03" db="EMBL/GenBank/DDBJ databases">
        <title>Genomic Encyclopedia of Type Strains, Phase IV (KMG-IV): sequencing the most valuable type-strain genomes for metagenomic binning, comparative biology and taxonomic classification.</title>
        <authorList>
            <person name="Goeker M."/>
        </authorList>
    </citation>
    <scope>NUCLEOTIDE SEQUENCE [LARGE SCALE GENOMIC DNA]</scope>
    <source>
        <strain evidence="1 2">DSM 45707</strain>
    </source>
</reference>
<name>A0A4V2UUW9_9BACL</name>
<dbReference type="PROSITE" id="PS51257">
    <property type="entry name" value="PROKAR_LIPOPROTEIN"/>
    <property type="match status" value="1"/>
</dbReference>
<gene>
    <name evidence="1" type="ORF">EDD58_10754</name>
</gene>
<dbReference type="EMBL" id="SMAG01000007">
    <property type="protein sequence ID" value="TCS93407.1"/>
    <property type="molecule type" value="Genomic_DNA"/>
</dbReference>
<evidence type="ECO:0000313" key="2">
    <source>
        <dbReference type="Proteomes" id="UP000294937"/>
    </source>
</evidence>
<organism evidence="1 2">
    <name type="scientific">Hazenella coriacea</name>
    <dbReference type="NCBI Taxonomy" id="1179467"/>
    <lineage>
        <taxon>Bacteria</taxon>
        <taxon>Bacillati</taxon>
        <taxon>Bacillota</taxon>
        <taxon>Bacilli</taxon>
        <taxon>Bacillales</taxon>
        <taxon>Thermoactinomycetaceae</taxon>
        <taxon>Hazenella</taxon>
    </lineage>
</organism>
<evidence type="ECO:0000313" key="1">
    <source>
        <dbReference type="EMBL" id="TCS93407.1"/>
    </source>
</evidence>
<protein>
    <submittedName>
        <fullName evidence="1">Uncharacterized protein</fullName>
    </submittedName>
</protein>
<comment type="caution">
    <text evidence="1">The sequence shown here is derived from an EMBL/GenBank/DDBJ whole genome shotgun (WGS) entry which is preliminary data.</text>
</comment>
<proteinExistence type="predicted"/>
<dbReference type="AlphaFoldDB" id="A0A4V2UUW9"/>
<sequence length="235" mass="27853">MKRIHTTLIWFMFVVLLTGCLYPEERRQQLDQLPDHIQRVEAAVKVYKENNEGWLPYLYREDEVKFTTKYLVDFRRLQGYVGEIPPTAFEKGGYFIYVLTDVEKGPKVRLFDLRVNDQIGRVQPVVLTYLQKNKILPIKEKIDEDLYTIDFEKIKMDPVTIPSPYSPTDLPLLIDKKGKVYIDYRTEVMKKVQKSKEVISPEMDLRFWLSEDSFYVPAFSPPMKLKDQEPVFELE</sequence>
<accession>A0A4V2UUW9</accession>
<keyword evidence="2" id="KW-1185">Reference proteome</keyword>
<dbReference type="Proteomes" id="UP000294937">
    <property type="component" value="Unassembled WGS sequence"/>
</dbReference>